<keyword evidence="1" id="KW-1133">Transmembrane helix</keyword>
<feature type="transmembrane region" description="Helical" evidence="1">
    <location>
        <begin position="158"/>
        <end position="178"/>
    </location>
</feature>
<organism evidence="2 3">
    <name type="scientific">Acrobeloides nanus</name>
    <dbReference type="NCBI Taxonomy" id="290746"/>
    <lineage>
        <taxon>Eukaryota</taxon>
        <taxon>Metazoa</taxon>
        <taxon>Ecdysozoa</taxon>
        <taxon>Nematoda</taxon>
        <taxon>Chromadorea</taxon>
        <taxon>Rhabditida</taxon>
        <taxon>Tylenchina</taxon>
        <taxon>Cephalobomorpha</taxon>
        <taxon>Cephaloboidea</taxon>
        <taxon>Cephalobidae</taxon>
        <taxon>Acrobeloides</taxon>
    </lineage>
</organism>
<dbReference type="WBParaSite" id="ACRNAN_scaffold3297.g13137.t1">
    <property type="protein sequence ID" value="ACRNAN_scaffold3297.g13137.t1"/>
    <property type="gene ID" value="ACRNAN_scaffold3297.g13137"/>
</dbReference>
<dbReference type="Pfam" id="PF14808">
    <property type="entry name" value="TMEM164"/>
    <property type="match status" value="1"/>
</dbReference>
<keyword evidence="2" id="KW-1185">Reference proteome</keyword>
<feature type="transmembrane region" description="Helical" evidence="1">
    <location>
        <begin position="190"/>
        <end position="207"/>
    </location>
</feature>
<evidence type="ECO:0000256" key="1">
    <source>
        <dbReference type="SAM" id="Phobius"/>
    </source>
</evidence>
<dbReference type="Proteomes" id="UP000887540">
    <property type="component" value="Unplaced"/>
</dbReference>
<dbReference type="PANTHER" id="PTHR20948:SF2">
    <property type="entry name" value="TRANSMEMBRANE PROTEIN 164"/>
    <property type="match status" value="1"/>
</dbReference>
<reference evidence="3" key="1">
    <citation type="submission" date="2022-11" db="UniProtKB">
        <authorList>
            <consortium name="WormBaseParasite"/>
        </authorList>
    </citation>
    <scope>IDENTIFICATION</scope>
</reference>
<sequence>MVLSLIYEFTISGVDHSYAGNGGLECSNYIPMWQRIFETIIIVPLCFYGIRWSIGKLEFPKEIPIKDVELKIPCEQNSDNLKANSKITSLPVCPQTPEAIKIARYYVFLAYLFVYLAQIGYKLISKTVIYLLNPCHMSTVFQLILLQAKEDSPWTTQLFRFYLYIMPGAILAILFPILNCLLLPGEVLVYYGQHFFIIFVPMFLMYCGGPYVPESYNNIAWPIFSGCIFILYHYIFLQPLGLLTLVNLDSILCPAISDPFASRYWRLSGCMIILFVMSSMTKFYNLIGLWLVAGVKEKVVENDMKKLS</sequence>
<feature type="transmembrane region" description="Helical" evidence="1">
    <location>
        <begin position="272"/>
        <end position="295"/>
    </location>
</feature>
<keyword evidence="1" id="KW-0472">Membrane</keyword>
<feature type="transmembrane region" description="Helical" evidence="1">
    <location>
        <begin position="127"/>
        <end position="146"/>
    </location>
</feature>
<dbReference type="AlphaFoldDB" id="A0A914DPG0"/>
<evidence type="ECO:0000313" key="2">
    <source>
        <dbReference type="Proteomes" id="UP000887540"/>
    </source>
</evidence>
<proteinExistence type="predicted"/>
<dbReference type="PANTHER" id="PTHR20948">
    <property type="entry name" value="TRANSMEMBRANE PROTEIN 164"/>
    <property type="match status" value="1"/>
</dbReference>
<protein>
    <submittedName>
        <fullName evidence="3">Transmembrane protein 164</fullName>
    </submittedName>
</protein>
<evidence type="ECO:0000313" key="3">
    <source>
        <dbReference type="WBParaSite" id="ACRNAN_scaffold3297.g13137.t1"/>
    </source>
</evidence>
<feature type="transmembrane region" description="Helical" evidence="1">
    <location>
        <begin position="105"/>
        <end position="121"/>
    </location>
</feature>
<name>A0A914DPG0_9BILA</name>
<dbReference type="InterPro" id="IPR026508">
    <property type="entry name" value="TMEM164"/>
</dbReference>
<accession>A0A914DPG0</accession>
<feature type="transmembrane region" description="Helical" evidence="1">
    <location>
        <begin position="219"/>
        <end position="237"/>
    </location>
</feature>
<keyword evidence="1" id="KW-0812">Transmembrane</keyword>